<accession>L1N9V9</accession>
<protein>
    <submittedName>
        <fullName evidence="1">Uncharacterized protein</fullName>
    </submittedName>
</protein>
<evidence type="ECO:0000313" key="2">
    <source>
        <dbReference type="Proteomes" id="UP000010408"/>
    </source>
</evidence>
<organism evidence="1 2">
    <name type="scientific">Porphyromonas catoniae F0037</name>
    <dbReference type="NCBI Taxonomy" id="1127696"/>
    <lineage>
        <taxon>Bacteria</taxon>
        <taxon>Pseudomonadati</taxon>
        <taxon>Bacteroidota</taxon>
        <taxon>Bacteroidia</taxon>
        <taxon>Bacteroidales</taxon>
        <taxon>Porphyromonadaceae</taxon>
        <taxon>Porphyromonas</taxon>
    </lineage>
</organism>
<gene>
    <name evidence="1" type="ORF">HMPREF9134_01885</name>
</gene>
<dbReference type="AlphaFoldDB" id="L1N9V9"/>
<dbReference type="HOGENOM" id="CLU_3171467_0_0_10"/>
<reference evidence="1 2" key="1">
    <citation type="submission" date="2012-05" db="EMBL/GenBank/DDBJ databases">
        <authorList>
            <person name="Weinstock G."/>
            <person name="Sodergren E."/>
            <person name="Lobos E.A."/>
            <person name="Fulton L."/>
            <person name="Fulton R."/>
            <person name="Courtney L."/>
            <person name="Fronick C."/>
            <person name="O'Laughlin M."/>
            <person name="Godfrey J."/>
            <person name="Wilson R.M."/>
            <person name="Miner T."/>
            <person name="Farmer C."/>
            <person name="Delehaunty K."/>
            <person name="Cordes M."/>
            <person name="Minx P."/>
            <person name="Tomlinson C."/>
            <person name="Chen J."/>
            <person name="Wollam A."/>
            <person name="Pepin K.H."/>
            <person name="Bhonagiri V."/>
            <person name="Zhang X."/>
            <person name="Suruliraj S."/>
            <person name="Warren W."/>
            <person name="Mitreva M."/>
            <person name="Mardis E.R."/>
            <person name="Wilson R.K."/>
        </authorList>
    </citation>
    <scope>NUCLEOTIDE SEQUENCE [LARGE SCALE GENOMIC DNA]</scope>
    <source>
        <strain evidence="1 2">F0037</strain>
    </source>
</reference>
<dbReference type="Proteomes" id="UP000010408">
    <property type="component" value="Unassembled WGS sequence"/>
</dbReference>
<dbReference type="EMBL" id="AMEQ01000044">
    <property type="protein sequence ID" value="EKX99976.1"/>
    <property type="molecule type" value="Genomic_DNA"/>
</dbReference>
<evidence type="ECO:0000313" key="1">
    <source>
        <dbReference type="EMBL" id="EKX99976.1"/>
    </source>
</evidence>
<name>L1N9V9_9PORP</name>
<dbReference type="STRING" id="1127696.HMPREF9134_01885"/>
<proteinExistence type="predicted"/>
<comment type="caution">
    <text evidence="1">The sequence shown here is derived from an EMBL/GenBank/DDBJ whole genome shotgun (WGS) entry which is preliminary data.</text>
</comment>
<sequence length="47" mass="5459">MWKERVVGIIASRETSKQRQRYEDQIDLRTAVVRNASNLPQGRLECG</sequence>